<accession>A0ABY9F4B3</accession>
<dbReference type="EMBL" id="CP117454">
    <property type="protein sequence ID" value="WLG86961.1"/>
    <property type="molecule type" value="Genomic_DNA"/>
</dbReference>
<feature type="transmembrane region" description="Helical" evidence="6">
    <location>
        <begin position="134"/>
        <end position="156"/>
    </location>
</feature>
<keyword evidence="2" id="KW-1003">Cell membrane</keyword>
<dbReference type="Proteomes" id="UP001239418">
    <property type="component" value="Chromosome"/>
</dbReference>
<keyword evidence="4 6" id="KW-1133">Transmembrane helix</keyword>
<feature type="transmembrane region" description="Helical" evidence="6">
    <location>
        <begin position="110"/>
        <end position="128"/>
    </location>
</feature>
<protein>
    <submittedName>
        <fullName evidence="7">Flippase</fullName>
    </submittedName>
</protein>
<feature type="transmembrane region" description="Helical" evidence="6">
    <location>
        <begin position="365"/>
        <end position="388"/>
    </location>
</feature>
<dbReference type="RefSeq" id="WP_305449148.1">
    <property type="nucleotide sequence ID" value="NZ_CP117454.1"/>
</dbReference>
<evidence type="ECO:0000256" key="6">
    <source>
        <dbReference type="SAM" id="Phobius"/>
    </source>
</evidence>
<dbReference type="PANTHER" id="PTHR30250:SF11">
    <property type="entry name" value="O-ANTIGEN TRANSPORTER-RELATED"/>
    <property type="match status" value="1"/>
</dbReference>
<feature type="transmembrane region" description="Helical" evidence="6">
    <location>
        <begin position="423"/>
        <end position="441"/>
    </location>
</feature>
<organism evidence="7 8">
    <name type="scientific">Pseudomonas cucumis</name>
    <dbReference type="NCBI Taxonomy" id="2954082"/>
    <lineage>
        <taxon>Bacteria</taxon>
        <taxon>Pseudomonadati</taxon>
        <taxon>Pseudomonadota</taxon>
        <taxon>Gammaproteobacteria</taxon>
        <taxon>Pseudomonadales</taxon>
        <taxon>Pseudomonadaceae</taxon>
        <taxon>Pseudomonas</taxon>
    </lineage>
</organism>
<name>A0ABY9F4B3_9PSED</name>
<feature type="transmembrane region" description="Helical" evidence="6">
    <location>
        <begin position="198"/>
        <end position="219"/>
    </location>
</feature>
<feature type="transmembrane region" description="Helical" evidence="6">
    <location>
        <begin position="168"/>
        <end position="192"/>
    </location>
</feature>
<feature type="transmembrane region" description="Helical" evidence="6">
    <location>
        <begin position="246"/>
        <end position="265"/>
    </location>
</feature>
<evidence type="ECO:0000313" key="8">
    <source>
        <dbReference type="Proteomes" id="UP001239418"/>
    </source>
</evidence>
<evidence type="ECO:0000256" key="3">
    <source>
        <dbReference type="ARBA" id="ARBA00022692"/>
    </source>
</evidence>
<dbReference type="InterPro" id="IPR002797">
    <property type="entry name" value="Polysacc_synth"/>
</dbReference>
<evidence type="ECO:0000256" key="1">
    <source>
        <dbReference type="ARBA" id="ARBA00004651"/>
    </source>
</evidence>
<feature type="transmembrane region" description="Helical" evidence="6">
    <location>
        <begin position="285"/>
        <end position="309"/>
    </location>
</feature>
<proteinExistence type="predicted"/>
<feature type="transmembrane region" description="Helical" evidence="6">
    <location>
        <begin position="400"/>
        <end position="417"/>
    </location>
</feature>
<comment type="subcellular location">
    <subcellularLocation>
        <location evidence="1">Cell membrane</location>
        <topology evidence="1">Multi-pass membrane protein</topology>
    </subcellularLocation>
</comment>
<evidence type="ECO:0000256" key="2">
    <source>
        <dbReference type="ARBA" id="ARBA00022475"/>
    </source>
</evidence>
<dbReference type="InterPro" id="IPR050833">
    <property type="entry name" value="Poly_Biosynth_Transport"/>
</dbReference>
<feature type="transmembrane region" description="Helical" evidence="6">
    <location>
        <begin position="33"/>
        <end position="55"/>
    </location>
</feature>
<keyword evidence="3 6" id="KW-0812">Transmembrane</keyword>
<evidence type="ECO:0000256" key="4">
    <source>
        <dbReference type="ARBA" id="ARBA00022989"/>
    </source>
</evidence>
<gene>
    <name evidence="7" type="ORF">PSH97_10765</name>
</gene>
<dbReference type="CDD" id="cd13128">
    <property type="entry name" value="MATE_Wzx_like"/>
    <property type="match status" value="1"/>
</dbReference>
<reference evidence="7 8" key="1">
    <citation type="submission" date="2023-02" db="EMBL/GenBank/DDBJ databases">
        <title>Evolution of Hrp T3SS in non-pathogenic Pseudomonas fluorescens.</title>
        <authorList>
            <person name="Liao K."/>
            <person name="Wei H."/>
            <person name="Gu Y."/>
        </authorList>
    </citation>
    <scope>NUCLEOTIDE SEQUENCE [LARGE SCALE GENOMIC DNA]</scope>
    <source>
        <strain evidence="7 8">FP1935</strain>
    </source>
</reference>
<evidence type="ECO:0000256" key="5">
    <source>
        <dbReference type="ARBA" id="ARBA00023136"/>
    </source>
</evidence>
<dbReference type="Pfam" id="PF01943">
    <property type="entry name" value="Polysacc_synt"/>
    <property type="match status" value="1"/>
</dbReference>
<feature type="transmembrane region" description="Helical" evidence="6">
    <location>
        <begin position="330"/>
        <end position="353"/>
    </location>
</feature>
<feature type="transmembrane region" description="Helical" evidence="6">
    <location>
        <begin position="67"/>
        <end position="90"/>
    </location>
</feature>
<keyword evidence="8" id="KW-1185">Reference proteome</keyword>
<dbReference type="PANTHER" id="PTHR30250">
    <property type="entry name" value="PST FAMILY PREDICTED COLANIC ACID TRANSPORTER"/>
    <property type="match status" value="1"/>
</dbReference>
<keyword evidence="5 6" id="KW-0472">Membrane</keyword>
<sequence>METPRPEEDDEKSWGGSVIENDRSMNKTTAFKAISLLWVGSLAGAGFAFLTQVFLARKLGSNDFGAFSSSLTTITLLAPLAGFGISQYWLKAFGQEGWAAKRWLKPSFQFIALSTLSLICSIVVWALYSSHDRLTQNLLLILSLYILGQLSVELVSSKFQLEEKYLHLALWQFFPHFLRCSMVFVTAVMSATPIAAEYYATFFSVIAVVFFLLAIPQLLHMTSGKLALKGHELTSEFEALSVKPSMLSVAGASWPFGVAAFSYLIYFQSNIILLKHLSSNSAAGIYSVAFTIMTAVYLLPSVIYQRFLLPKMHRWANHDREMFYQIYRKGNWLMLLLGTLAMLVILVCADWAVPLLFGEAYRDAASILKILSLSAPIIFLAFSAGATLVTQEHMKVKVKYMAMVAIINVLLNLALIPRFDLRGAAVATVVSNLLLLSLYFYGAQRLVFKNKAPIADAAPYA</sequence>
<evidence type="ECO:0000313" key="7">
    <source>
        <dbReference type="EMBL" id="WLG86961.1"/>
    </source>
</evidence>